<evidence type="ECO:0000259" key="6">
    <source>
        <dbReference type="SMART" id="SM00388"/>
    </source>
</evidence>
<keyword evidence="9" id="KW-1185">Reference proteome</keyword>
<evidence type="ECO:0000313" key="9">
    <source>
        <dbReference type="Proteomes" id="UP000195573"/>
    </source>
</evidence>
<feature type="transmembrane region" description="Helical" evidence="5">
    <location>
        <begin position="163"/>
        <end position="186"/>
    </location>
</feature>
<evidence type="ECO:0000256" key="1">
    <source>
        <dbReference type="ARBA" id="ARBA00000085"/>
    </source>
</evidence>
<reference evidence="8 10" key="2">
    <citation type="submission" date="2019-08" db="EMBL/GenBank/DDBJ databases">
        <title>Bacillus genomes from the desert of Cuatro Cienegas, Coahuila.</title>
        <authorList>
            <person name="Olmedo-Alvarez G."/>
        </authorList>
    </citation>
    <scope>NUCLEOTIDE SEQUENCE [LARGE SCALE GENOMIC DNA]</scope>
    <source>
        <strain evidence="8 10">CH88_3T</strain>
    </source>
</reference>
<evidence type="ECO:0000313" key="7">
    <source>
        <dbReference type="EMBL" id="ART75545.1"/>
    </source>
</evidence>
<sequence>MNLLKDILLQLFFLVVPLLLYYTLVHKRTSKPSEFVRQLAAFFYCTISALMCSTFPILIADDTPFNLSGIPVIMSILYGGYLAGGLTVIALFIYPLISPSSINYLHAYFLIPFLSVLPLLVQTKWRVYPNTIKYLLISTIAAIGAVLHSITFVILGLEIASTISTSIVFVGTTLLLFCLVEYFCGLEELQNQYKKMKKLYHINTIADEVAREFQQPLTMVKGFTQLLGAEHNRANKEYVPIILKELNRAEKIIDSYIKLAKTEAFSSKTLSSKELLDLVTADIQMYANNHHLDFQINSERNLRINGNLNLLAEAISTIIKFCIQSNDGSMKSLQLNHYLQRTEVIFELVMKDGKAEKDPIKTLLHLQEIRKNEEHTPLYSAYTILLAHGGDLHYKNQWFKKSLVLTLPAQVKKNNLVTRNVIRTN</sequence>
<dbReference type="SUPFAM" id="SSF47384">
    <property type="entry name" value="Homodimeric domain of signal transducing histidine kinase"/>
    <property type="match status" value="1"/>
</dbReference>
<keyword evidence="5" id="KW-0812">Transmembrane</keyword>
<evidence type="ECO:0000256" key="2">
    <source>
        <dbReference type="ARBA" id="ARBA00012438"/>
    </source>
</evidence>
<dbReference type="InterPro" id="IPR036097">
    <property type="entry name" value="HisK_dim/P_sf"/>
</dbReference>
<keyword evidence="5" id="KW-1133">Transmembrane helix</keyword>
<dbReference type="Proteomes" id="UP000195573">
    <property type="component" value="Chromosome"/>
</dbReference>
<reference evidence="7 9" key="1">
    <citation type="submission" date="2017-04" db="EMBL/GenBank/DDBJ databases">
        <title>Complete Genome Sequence of the Bacillus horikoshii 20a strain from Cuatro Cienegas, Coahuila, Mexico.</title>
        <authorList>
            <person name="Zarza E."/>
            <person name="Alcaraz L.D."/>
            <person name="Aguilar-Salinas B."/>
            <person name="Islas A."/>
            <person name="Olmedo-Alvarez G."/>
        </authorList>
    </citation>
    <scope>NUCLEOTIDE SEQUENCE [LARGE SCALE GENOMIC DNA]</scope>
    <source>
        <strain evidence="7 9">20a</strain>
    </source>
</reference>
<dbReference type="EMBL" id="VTEU01000001">
    <property type="protein sequence ID" value="TYS60827.1"/>
    <property type="molecule type" value="Genomic_DNA"/>
</dbReference>
<evidence type="ECO:0000313" key="8">
    <source>
        <dbReference type="EMBL" id="TYS60827.1"/>
    </source>
</evidence>
<dbReference type="SMART" id="SM00388">
    <property type="entry name" value="HisKA"/>
    <property type="match status" value="1"/>
</dbReference>
<name>A0A1Y0CKU6_9BACI</name>
<dbReference type="AlphaFoldDB" id="A0A1Y0CKU6"/>
<dbReference type="Pfam" id="PF00512">
    <property type="entry name" value="HisKA"/>
    <property type="match status" value="1"/>
</dbReference>
<feature type="domain" description="Signal transduction histidine kinase dimerisation/phosphoacceptor" evidence="6">
    <location>
        <begin position="201"/>
        <end position="265"/>
    </location>
</feature>
<dbReference type="GeneID" id="96737914"/>
<feature type="transmembrane region" description="Helical" evidence="5">
    <location>
        <begin position="103"/>
        <end position="122"/>
    </location>
</feature>
<dbReference type="Proteomes" id="UP000323393">
    <property type="component" value="Unassembled WGS sequence"/>
</dbReference>
<protein>
    <recommendedName>
        <fullName evidence="2">histidine kinase</fullName>
        <ecNumber evidence="2">2.7.13.3</ecNumber>
    </recommendedName>
</protein>
<dbReference type="Gene3D" id="1.10.287.130">
    <property type="match status" value="1"/>
</dbReference>
<evidence type="ECO:0000256" key="4">
    <source>
        <dbReference type="ARBA" id="ARBA00023012"/>
    </source>
</evidence>
<keyword evidence="3 8" id="KW-0808">Transferase</keyword>
<dbReference type="InterPro" id="IPR003661">
    <property type="entry name" value="HisK_dim/P_dom"/>
</dbReference>
<dbReference type="CDD" id="cd00082">
    <property type="entry name" value="HisKA"/>
    <property type="match status" value="1"/>
</dbReference>
<feature type="transmembrane region" description="Helical" evidence="5">
    <location>
        <begin position="39"/>
        <end position="60"/>
    </location>
</feature>
<dbReference type="EC" id="2.7.13.3" evidence="2"/>
<keyword evidence="4" id="KW-0902">Two-component regulatory system</keyword>
<organism evidence="8 10">
    <name type="scientific">Sutcliffiella horikoshii</name>
    <dbReference type="NCBI Taxonomy" id="79883"/>
    <lineage>
        <taxon>Bacteria</taxon>
        <taxon>Bacillati</taxon>
        <taxon>Bacillota</taxon>
        <taxon>Bacilli</taxon>
        <taxon>Bacillales</taxon>
        <taxon>Bacillaceae</taxon>
        <taxon>Sutcliffiella</taxon>
    </lineage>
</organism>
<evidence type="ECO:0000256" key="5">
    <source>
        <dbReference type="SAM" id="Phobius"/>
    </source>
</evidence>
<dbReference type="GO" id="GO:0000155">
    <property type="term" value="F:phosphorelay sensor kinase activity"/>
    <property type="evidence" value="ECO:0007669"/>
    <property type="project" value="InterPro"/>
</dbReference>
<feature type="transmembrane region" description="Helical" evidence="5">
    <location>
        <begin position="134"/>
        <end position="157"/>
    </location>
</feature>
<gene>
    <name evidence="7" type="ORF">B4U37_05660</name>
    <name evidence="8" type="ORF">FZC74_00655</name>
</gene>
<keyword evidence="3 8" id="KW-0418">Kinase</keyword>
<comment type="catalytic activity">
    <reaction evidence="1">
        <text>ATP + protein L-histidine = ADP + protein N-phospho-L-histidine.</text>
        <dbReference type="EC" id="2.7.13.3"/>
    </reaction>
</comment>
<dbReference type="KEGG" id="bhk:B4U37_05660"/>
<proteinExistence type="predicted"/>
<keyword evidence="5" id="KW-0472">Membrane</keyword>
<feature type="transmembrane region" description="Helical" evidence="5">
    <location>
        <begin position="7"/>
        <end position="24"/>
    </location>
</feature>
<dbReference type="RefSeq" id="WP_088017451.1">
    <property type="nucleotide sequence ID" value="NZ_CP020880.1"/>
</dbReference>
<evidence type="ECO:0000313" key="10">
    <source>
        <dbReference type="Proteomes" id="UP000323393"/>
    </source>
</evidence>
<accession>A0A1Y0CKU6</accession>
<feature type="transmembrane region" description="Helical" evidence="5">
    <location>
        <begin position="72"/>
        <end position="97"/>
    </location>
</feature>
<dbReference type="EMBL" id="CP020880">
    <property type="protein sequence ID" value="ART75545.1"/>
    <property type="molecule type" value="Genomic_DNA"/>
</dbReference>
<evidence type="ECO:0000256" key="3">
    <source>
        <dbReference type="ARBA" id="ARBA00022777"/>
    </source>
</evidence>